<sequence length="145" mass="17036">MLDTVLVNCVLLYRKVTNSNISSKEFRLSLAWELIKEALGDEKKKELLSDEMSSQTPPKGKRVVHVTKNFELPLTRLLDEDHLVEWMEKREACVYCRYKSQRGEKVINYDNPSQSQLWCSKCKVPLCCSKARPYCFRDYHSKIQE</sequence>
<protein>
    <submittedName>
        <fullName evidence="1">11774_t:CDS:1</fullName>
    </submittedName>
</protein>
<organism evidence="1 2">
    <name type="scientific">Scutellospora calospora</name>
    <dbReference type="NCBI Taxonomy" id="85575"/>
    <lineage>
        <taxon>Eukaryota</taxon>
        <taxon>Fungi</taxon>
        <taxon>Fungi incertae sedis</taxon>
        <taxon>Mucoromycota</taxon>
        <taxon>Glomeromycotina</taxon>
        <taxon>Glomeromycetes</taxon>
        <taxon>Diversisporales</taxon>
        <taxon>Gigasporaceae</taxon>
        <taxon>Scutellospora</taxon>
    </lineage>
</organism>
<reference evidence="1" key="1">
    <citation type="submission" date="2021-06" db="EMBL/GenBank/DDBJ databases">
        <authorList>
            <person name="Kallberg Y."/>
            <person name="Tangrot J."/>
            <person name="Rosling A."/>
        </authorList>
    </citation>
    <scope>NUCLEOTIDE SEQUENCE</scope>
    <source>
        <strain evidence="1">AU212A</strain>
    </source>
</reference>
<evidence type="ECO:0000313" key="2">
    <source>
        <dbReference type="Proteomes" id="UP000789860"/>
    </source>
</evidence>
<accession>A0ACA9K484</accession>
<dbReference type="Proteomes" id="UP000789860">
    <property type="component" value="Unassembled WGS sequence"/>
</dbReference>
<evidence type="ECO:0000313" key="1">
    <source>
        <dbReference type="EMBL" id="CAG8450833.1"/>
    </source>
</evidence>
<proteinExistence type="predicted"/>
<gene>
    <name evidence="1" type="ORF">SCALOS_LOCUS1177</name>
</gene>
<comment type="caution">
    <text evidence="1">The sequence shown here is derived from an EMBL/GenBank/DDBJ whole genome shotgun (WGS) entry which is preliminary data.</text>
</comment>
<keyword evidence="2" id="KW-1185">Reference proteome</keyword>
<dbReference type="EMBL" id="CAJVPM010000739">
    <property type="protein sequence ID" value="CAG8450833.1"/>
    <property type="molecule type" value="Genomic_DNA"/>
</dbReference>
<name>A0ACA9K484_9GLOM</name>